<organism evidence="2 3">
    <name type="scientific">Xenopus laevis</name>
    <name type="common">African clawed frog</name>
    <dbReference type="NCBI Taxonomy" id="8355"/>
    <lineage>
        <taxon>Eukaryota</taxon>
        <taxon>Metazoa</taxon>
        <taxon>Chordata</taxon>
        <taxon>Craniata</taxon>
        <taxon>Vertebrata</taxon>
        <taxon>Euteleostomi</taxon>
        <taxon>Amphibia</taxon>
        <taxon>Batrachia</taxon>
        <taxon>Anura</taxon>
        <taxon>Pipoidea</taxon>
        <taxon>Pipidae</taxon>
        <taxon>Xenopodinae</taxon>
        <taxon>Xenopus</taxon>
        <taxon>Xenopus</taxon>
    </lineage>
</organism>
<dbReference type="AlphaFoldDB" id="A0A974DGS0"/>
<evidence type="ECO:0000313" key="3">
    <source>
        <dbReference type="Proteomes" id="UP000694892"/>
    </source>
</evidence>
<gene>
    <name evidence="2" type="ORF">XELAEV_18014160mg</name>
</gene>
<accession>A0A974DGS0</accession>
<reference evidence="3" key="1">
    <citation type="journal article" date="2016" name="Nature">
        <title>Genome evolution in the allotetraploid frog Xenopus laevis.</title>
        <authorList>
            <person name="Session A.M."/>
            <person name="Uno Y."/>
            <person name="Kwon T."/>
            <person name="Chapman J.A."/>
            <person name="Toyoda A."/>
            <person name="Takahashi S."/>
            <person name="Fukui A."/>
            <person name="Hikosaka A."/>
            <person name="Suzuki A."/>
            <person name="Kondo M."/>
            <person name="van Heeringen S.J."/>
            <person name="Quigley I."/>
            <person name="Heinz S."/>
            <person name="Ogino H."/>
            <person name="Ochi H."/>
            <person name="Hellsten U."/>
            <person name="Lyons J.B."/>
            <person name="Simakov O."/>
            <person name="Putnam N."/>
            <person name="Stites J."/>
            <person name="Kuroki Y."/>
            <person name="Tanaka T."/>
            <person name="Michiue T."/>
            <person name="Watanabe M."/>
            <person name="Bogdanovic O."/>
            <person name="Lister R."/>
            <person name="Georgiou G."/>
            <person name="Paranjpe S.S."/>
            <person name="van Kruijsbergen I."/>
            <person name="Shu S."/>
            <person name="Carlson J."/>
            <person name="Kinoshita T."/>
            <person name="Ohta Y."/>
            <person name="Mawaribuchi S."/>
            <person name="Jenkins J."/>
            <person name="Grimwood J."/>
            <person name="Schmutz J."/>
            <person name="Mitros T."/>
            <person name="Mozaffari S.V."/>
            <person name="Suzuki Y."/>
            <person name="Haramoto Y."/>
            <person name="Yamamoto T.S."/>
            <person name="Takagi C."/>
            <person name="Heald R."/>
            <person name="Miller K."/>
            <person name="Haudenschild C."/>
            <person name="Kitzman J."/>
            <person name="Nakayama T."/>
            <person name="Izutsu Y."/>
            <person name="Robert J."/>
            <person name="Fortriede J."/>
            <person name="Burns K."/>
            <person name="Lotay V."/>
            <person name="Karimi K."/>
            <person name="Yasuoka Y."/>
            <person name="Dichmann D.S."/>
            <person name="Flajnik M.F."/>
            <person name="Houston D.W."/>
            <person name="Shendure J."/>
            <person name="DuPasquier L."/>
            <person name="Vize P.D."/>
            <person name="Zorn A.M."/>
            <person name="Ito M."/>
            <person name="Marcotte E.M."/>
            <person name="Wallingford J.B."/>
            <person name="Ito Y."/>
            <person name="Asashima M."/>
            <person name="Ueno N."/>
            <person name="Matsuda Y."/>
            <person name="Veenstra G.J."/>
            <person name="Fujiyama A."/>
            <person name="Harland R.M."/>
            <person name="Taira M."/>
            <person name="Rokhsar D.S."/>
        </authorList>
    </citation>
    <scope>NUCLEOTIDE SEQUENCE [LARGE SCALE GENOMIC DNA]</scope>
    <source>
        <strain evidence="3">J</strain>
    </source>
</reference>
<feature type="signal peptide" evidence="1">
    <location>
        <begin position="1"/>
        <end position="30"/>
    </location>
</feature>
<sequence length="69" mass="7707">MRYVGNCFSPSLVLVLLALLVPLMLGMSQGEQTPLLLYIPVFPIERLFTHDLSVLGSFRVMTQAQIRGD</sequence>
<keyword evidence="1" id="KW-0732">Signal</keyword>
<proteinExistence type="predicted"/>
<evidence type="ECO:0000313" key="2">
    <source>
        <dbReference type="EMBL" id="OCT91105.1"/>
    </source>
</evidence>
<protein>
    <submittedName>
        <fullName evidence="2">Uncharacterized protein</fullName>
    </submittedName>
</protein>
<dbReference type="Proteomes" id="UP000694892">
    <property type="component" value="Chromosome 2S"/>
</dbReference>
<dbReference type="EMBL" id="CM004469">
    <property type="protein sequence ID" value="OCT91105.1"/>
    <property type="molecule type" value="Genomic_DNA"/>
</dbReference>
<evidence type="ECO:0000256" key="1">
    <source>
        <dbReference type="SAM" id="SignalP"/>
    </source>
</evidence>
<feature type="chain" id="PRO_5036800265" evidence="1">
    <location>
        <begin position="31"/>
        <end position="69"/>
    </location>
</feature>
<name>A0A974DGS0_XENLA</name>